<feature type="domain" description="PhoD-like phosphatase metallophosphatase" evidence="2">
    <location>
        <begin position="162"/>
        <end position="493"/>
    </location>
</feature>
<dbReference type="InterPro" id="IPR018946">
    <property type="entry name" value="PhoD-like_MPP"/>
</dbReference>
<dbReference type="PANTHER" id="PTHR43606">
    <property type="entry name" value="PHOSPHATASE, PUTATIVE (AFU_ORTHOLOGUE AFUA_6G08710)-RELATED"/>
    <property type="match status" value="1"/>
</dbReference>
<dbReference type="InterPro" id="IPR032093">
    <property type="entry name" value="PhoD_N"/>
</dbReference>
<dbReference type="Pfam" id="PF16655">
    <property type="entry name" value="PhoD_N"/>
    <property type="match status" value="1"/>
</dbReference>
<reference evidence="4" key="1">
    <citation type="submission" date="2020-10" db="EMBL/GenBank/DDBJ databases">
        <title>Sequencing the genomes of 1000 actinobacteria strains.</title>
        <authorList>
            <person name="Klenk H.-P."/>
        </authorList>
    </citation>
    <scope>NUCLEOTIDE SEQUENCE</scope>
    <source>
        <strain evidence="4">DSM 46832</strain>
    </source>
</reference>
<dbReference type="CDD" id="cd07389">
    <property type="entry name" value="MPP_PhoD"/>
    <property type="match status" value="1"/>
</dbReference>
<evidence type="ECO:0000259" key="3">
    <source>
        <dbReference type="Pfam" id="PF16655"/>
    </source>
</evidence>
<dbReference type="InterPro" id="IPR052900">
    <property type="entry name" value="Phospholipid_Metab_Enz"/>
</dbReference>
<keyword evidence="4" id="KW-0378">Hydrolase</keyword>
<organism evidence="4 5">
    <name type="scientific">Plantactinospora soyae</name>
    <dbReference type="NCBI Taxonomy" id="1544732"/>
    <lineage>
        <taxon>Bacteria</taxon>
        <taxon>Bacillati</taxon>
        <taxon>Actinomycetota</taxon>
        <taxon>Actinomycetes</taxon>
        <taxon>Micromonosporales</taxon>
        <taxon>Micromonosporaceae</taxon>
        <taxon>Plantactinospora</taxon>
    </lineage>
</organism>
<dbReference type="AlphaFoldDB" id="A0A927M7E5"/>
<keyword evidence="5" id="KW-1185">Reference proteome</keyword>
<dbReference type="InterPro" id="IPR029052">
    <property type="entry name" value="Metallo-depent_PP-like"/>
</dbReference>
<feature type="chain" id="PRO_5036726029" evidence="1">
    <location>
        <begin position="34"/>
        <end position="526"/>
    </location>
</feature>
<feature type="domain" description="Phospholipase D N-terminal" evidence="3">
    <location>
        <begin position="51"/>
        <end position="149"/>
    </location>
</feature>
<dbReference type="Pfam" id="PF09423">
    <property type="entry name" value="PhoD"/>
    <property type="match status" value="1"/>
</dbReference>
<dbReference type="RefSeq" id="WP_192768852.1">
    <property type="nucleotide sequence ID" value="NZ_JADBEB010000001.1"/>
</dbReference>
<dbReference type="InterPro" id="IPR038607">
    <property type="entry name" value="PhoD-like_sf"/>
</dbReference>
<gene>
    <name evidence="4" type="ORF">H4W31_005007</name>
</gene>
<dbReference type="EMBL" id="JADBEB010000001">
    <property type="protein sequence ID" value="MBE1489369.1"/>
    <property type="molecule type" value="Genomic_DNA"/>
</dbReference>
<dbReference type="Gene3D" id="3.60.21.70">
    <property type="entry name" value="PhoD-like phosphatase"/>
    <property type="match status" value="1"/>
</dbReference>
<evidence type="ECO:0000256" key="1">
    <source>
        <dbReference type="SAM" id="SignalP"/>
    </source>
</evidence>
<comment type="caution">
    <text evidence="4">The sequence shown here is derived from an EMBL/GenBank/DDBJ whole genome shotgun (WGS) entry which is preliminary data.</text>
</comment>
<dbReference type="InterPro" id="IPR006311">
    <property type="entry name" value="TAT_signal"/>
</dbReference>
<dbReference type="PROSITE" id="PS51318">
    <property type="entry name" value="TAT"/>
    <property type="match status" value="1"/>
</dbReference>
<evidence type="ECO:0000259" key="2">
    <source>
        <dbReference type="Pfam" id="PF09423"/>
    </source>
</evidence>
<proteinExistence type="predicted"/>
<dbReference type="PANTHER" id="PTHR43606:SF2">
    <property type="entry name" value="ALKALINE PHOSPHATASE FAMILY PROTEIN (AFU_ORTHOLOGUE AFUA_5G03860)"/>
    <property type="match status" value="1"/>
</dbReference>
<name>A0A927M7E5_9ACTN</name>
<dbReference type="Proteomes" id="UP000649753">
    <property type="component" value="Unassembled WGS sequence"/>
</dbReference>
<sequence length="526" mass="57896">MSQSPSTLPRRHFLALGGIAAGASILAAEPASATSAVSNDRVTLPGYAFTLGVASGDPAPDGVVLWTRLAPDPLALDGLGGMPDRAVDVRWEVAEDERFRRVVRRGVQRATARWGHSVHAEVHGLRPDRGYWYRFRVGDQVSPVGRTRTAPRPGTSLKSLTFAFASCQAYTDGYFTAFEHMAREDLDLVVHLGDYIYEGGGAGSIGRPHLPAVETFSLTDYRIRYAQYKLDPALRAAHAAAPWVVAPDDHDVENNWAGDHSQPDTEPDQDPAVFRLRRAAAYQAYYENLPLRASSMPRGPEMQVYRRLRFGDLLQLDVLDTRRFRDQQLTDPSLRWDPNRQMLGAKQEAWLLAGLRASTARWNVLGNQIFAMEADHTDGAPETFGMDTWDGYAAARQRLFEGVAARRVENFVIITGDAHRSVAADLKLDFADPGSRTVGTEFLGTSISSGGNGTDMDPLGVTWLAENPHMRFHNSQRGYQLCHLGRGEMRTDYRVVPFVNAPGAPVATRASVYVQSGRPGVAHVSD</sequence>
<keyword evidence="1" id="KW-0732">Signal</keyword>
<evidence type="ECO:0000313" key="5">
    <source>
        <dbReference type="Proteomes" id="UP000649753"/>
    </source>
</evidence>
<accession>A0A927M7E5</accession>
<dbReference type="SUPFAM" id="SSF56300">
    <property type="entry name" value="Metallo-dependent phosphatases"/>
    <property type="match status" value="1"/>
</dbReference>
<evidence type="ECO:0000313" key="4">
    <source>
        <dbReference type="EMBL" id="MBE1489369.1"/>
    </source>
</evidence>
<dbReference type="GO" id="GO:0004035">
    <property type="term" value="F:alkaline phosphatase activity"/>
    <property type="evidence" value="ECO:0007669"/>
    <property type="project" value="UniProtKB-EC"/>
</dbReference>
<dbReference type="EC" id="3.1.3.1" evidence="4"/>
<dbReference type="Gene3D" id="2.60.40.380">
    <property type="entry name" value="Purple acid phosphatase-like, N-terminal"/>
    <property type="match status" value="1"/>
</dbReference>
<protein>
    <submittedName>
        <fullName evidence="4">Alkaline phosphatase D</fullName>
        <ecNumber evidence="4">3.1.3.1</ecNumber>
    </submittedName>
</protein>
<feature type="signal peptide" evidence="1">
    <location>
        <begin position="1"/>
        <end position="33"/>
    </location>
</feature>